<feature type="chain" id="PRO_5035244157" evidence="1">
    <location>
        <begin position="20"/>
        <end position="1160"/>
    </location>
</feature>
<organism evidence="3 4">
    <name type="scientific">Taishania pollutisoli</name>
    <dbReference type="NCBI Taxonomy" id="2766479"/>
    <lineage>
        <taxon>Bacteria</taxon>
        <taxon>Pseudomonadati</taxon>
        <taxon>Bacteroidota</taxon>
        <taxon>Flavobacteriia</taxon>
        <taxon>Flavobacteriales</taxon>
        <taxon>Crocinitomicaceae</taxon>
        <taxon>Taishania</taxon>
    </lineage>
</organism>
<dbReference type="Proteomes" id="UP000652681">
    <property type="component" value="Unassembled WGS sequence"/>
</dbReference>
<name>A0A8J6PAJ6_9FLAO</name>
<dbReference type="Gene3D" id="2.60.120.260">
    <property type="entry name" value="Galactose-binding domain-like"/>
    <property type="match status" value="2"/>
</dbReference>
<sequence length="1160" mass="125135">MLKNLLIGCCLLFSKTLFSQCSNFVVEDFDSFEYTTVCPYIIPNTTYQDSPQLSPGFGPSRTGNRHIYLNFADGYTGPAFDRPYNVCIGGTYRISFYHRDAWGGANNTTFNIYDANNVLLSSQTVPWNGTTWNHWVSPELTATTTTLRLEIVNNMANQGNNDMVIDDMSLEICSLNEQKVLLTCSLNAPVNLFDLFSPDMPTTGTWTGPATLGNGHLGTYDPASGVEGLFTYSISDPSLCSAPQGTVFVSGGSPIDLGDDVHFCTAQNHTLDAGTGYDFYNWSTGATTQTISVNTTGTYTVMAGKLGENLVLNGDFQGGTTAASNNFTSNYVPGTGGIWGLLSNPGQFAISTSPSLTHNNFSNCGDHTSGSGNMFIANGASTANTTVWSQTINVDPNQDYLFSFWAMNVTNDPNVSQLQLFVNGQPIGAPNTTLVTPCIWTEINDVWNSGGATQAVLSIVNQSTAEGGNDFAIDDIVFAPYCSFNDTINVSFGNHNLQLTANHTICQNNSTNLVAQATSTTVNNFTYHWSNIPDDISTQTVSPATTTTYTVYATGDDGCNTATRTVTVTVSPRPMPNAGADQIICIGDPISLTGTAASTQNARFWSHNITGVPVTPTMSYSPNTTSMTPTVTTNQPGIYLFILTEQNTACGVFKDTVQVLVSSTSQTVNTTELTCFGNNTGMIAINNPDGVNYSFDNGTTWVTNATQGGFAAGNYTVWSENQHGCRTSTNVTVTQPAPLSIITSNDTTICENGTAVLSATTPGINGSFFHWDHTADTQASQNVSPQQTTTYSVYAEDGNGCLSDTVSIIITLRNPLAGTISPYDTICPGYPTTIGVSGISGGLTPYSITWNSGENGTGNAMTISANPPQTYMYTATITDVCESTPLVLSTQVYVAPLPVPSMSSPDPAICEPASFTLVSTTDTAMAQSISWFISDGQFFIDQDSITTDPMPAGNYSVQMIVTSLLGCIDSITNVNYLTVYPLPVANFIWNPNPIKMFATDVNLINQSINGYSYEWTFEDGSILSSTLENPKVKFPEGITGQYEATLITTTEHGCKDTITKIIEVLPEVILYVPNTFTPDGDEFNQHWGIHIEGVDIYGFTLDIYNRWGERIWESKDPSETWDGTYNGKLVQEGTYTWSIQAKDRLNDARYTWNGIVNVLK</sequence>
<dbReference type="NCBIfam" id="TIGR04131">
    <property type="entry name" value="Bac_Flav_CTERM"/>
    <property type="match status" value="1"/>
</dbReference>
<dbReference type="InterPro" id="IPR026341">
    <property type="entry name" value="T9SS_type_B"/>
</dbReference>
<dbReference type="InterPro" id="IPR013783">
    <property type="entry name" value="Ig-like_fold"/>
</dbReference>
<dbReference type="InterPro" id="IPR022409">
    <property type="entry name" value="PKD/Chitinase_dom"/>
</dbReference>
<gene>
    <name evidence="3" type="ORF">H9Y05_01525</name>
</gene>
<proteinExistence type="predicted"/>
<dbReference type="SMART" id="SM00089">
    <property type="entry name" value="PKD"/>
    <property type="match status" value="1"/>
</dbReference>
<evidence type="ECO:0000256" key="1">
    <source>
        <dbReference type="SAM" id="SignalP"/>
    </source>
</evidence>
<evidence type="ECO:0000313" key="4">
    <source>
        <dbReference type="Proteomes" id="UP000652681"/>
    </source>
</evidence>
<dbReference type="EMBL" id="JACVEL010000001">
    <property type="protein sequence ID" value="MBC9811142.1"/>
    <property type="molecule type" value="Genomic_DNA"/>
</dbReference>
<reference evidence="3" key="1">
    <citation type="submission" date="2020-09" db="EMBL/GenBank/DDBJ databases">
        <title>Taishania pollutisoli gen. nov., sp. nov., Isolated from Tetrabromobisphenol A-Contaminated Soil.</title>
        <authorList>
            <person name="Chen Q."/>
        </authorList>
    </citation>
    <scope>NUCLEOTIDE SEQUENCE</scope>
    <source>
        <strain evidence="3">CZZ-1</strain>
    </source>
</reference>
<accession>A0A8J6PAJ6</accession>
<evidence type="ECO:0000313" key="3">
    <source>
        <dbReference type="EMBL" id="MBC9811142.1"/>
    </source>
</evidence>
<protein>
    <submittedName>
        <fullName evidence="3">Gliding motility-associated C-terminal domain-containing protein</fullName>
    </submittedName>
</protein>
<dbReference type="Pfam" id="PF13585">
    <property type="entry name" value="CHU_C"/>
    <property type="match status" value="1"/>
</dbReference>
<dbReference type="Gene3D" id="2.60.40.10">
    <property type="entry name" value="Immunoglobulins"/>
    <property type="match status" value="1"/>
</dbReference>
<keyword evidence="1" id="KW-0732">Signal</keyword>
<feature type="domain" description="PKD/Chitinase" evidence="2">
    <location>
        <begin position="984"/>
        <end position="1067"/>
    </location>
</feature>
<dbReference type="CDD" id="cd00146">
    <property type="entry name" value="PKD"/>
    <property type="match status" value="1"/>
</dbReference>
<dbReference type="SUPFAM" id="SSF49299">
    <property type="entry name" value="PKD domain"/>
    <property type="match status" value="2"/>
</dbReference>
<evidence type="ECO:0000259" key="2">
    <source>
        <dbReference type="SMART" id="SM00089"/>
    </source>
</evidence>
<dbReference type="InterPro" id="IPR035986">
    <property type="entry name" value="PKD_dom_sf"/>
</dbReference>
<keyword evidence="4" id="KW-1185">Reference proteome</keyword>
<feature type="signal peptide" evidence="1">
    <location>
        <begin position="1"/>
        <end position="19"/>
    </location>
</feature>
<dbReference type="RefSeq" id="WP_163492377.1">
    <property type="nucleotide sequence ID" value="NZ_JACVEL010000001.1"/>
</dbReference>
<dbReference type="AlphaFoldDB" id="A0A8J6PAJ6"/>
<comment type="caution">
    <text evidence="3">The sequence shown here is derived from an EMBL/GenBank/DDBJ whole genome shotgun (WGS) entry which is preliminary data.</text>
</comment>